<evidence type="ECO:0000313" key="2">
    <source>
        <dbReference type="EMBL" id="WIF97834.1"/>
    </source>
</evidence>
<name>A0ABY8UWH5_9BACI</name>
<evidence type="ECO:0008006" key="4">
    <source>
        <dbReference type="Google" id="ProtNLM"/>
    </source>
</evidence>
<evidence type="ECO:0000313" key="3">
    <source>
        <dbReference type="Proteomes" id="UP001236652"/>
    </source>
</evidence>
<keyword evidence="3" id="KW-1185">Reference proteome</keyword>
<dbReference type="Gene3D" id="2.60.40.1220">
    <property type="match status" value="1"/>
</dbReference>
<gene>
    <name evidence="2" type="ORF">QNI29_19235</name>
</gene>
<organism evidence="2 3">
    <name type="scientific">Pontibacillus chungwhensis</name>
    <dbReference type="NCBI Taxonomy" id="265426"/>
    <lineage>
        <taxon>Bacteria</taxon>
        <taxon>Bacillati</taxon>
        <taxon>Bacillota</taxon>
        <taxon>Bacilli</taxon>
        <taxon>Bacillales</taxon>
        <taxon>Bacillaceae</taxon>
        <taxon>Pontibacillus</taxon>
    </lineage>
</organism>
<evidence type="ECO:0000256" key="1">
    <source>
        <dbReference type="ARBA" id="ARBA00022729"/>
    </source>
</evidence>
<dbReference type="EMBL" id="CP126446">
    <property type="protein sequence ID" value="WIF97834.1"/>
    <property type="molecule type" value="Genomic_DNA"/>
</dbReference>
<keyword evidence="1" id="KW-0732">Signal</keyword>
<accession>A0ABY8UWH5</accession>
<sequence length="830" mass="86721">MLLRLSAINATTIEVTFSNGVTEEFTVDELTPDVENEVTVTYEDEEYTVTVDDYSPEPQVEDVSAKSSKSLHVTFNKPVDETKANLSVKKGAVTASISSVDFNEDMTEATIELGSKLTAGTYTVNVSGVTDEVLTGSVEVKDEMVDSIEILSEVAPLTDGSDADALVDDATVGYKVYNQYGEDITKYTAVTATASTGSATVDSVNSQINLDGSYEQDDKVTLTIVHGGTATTATQTLTVSSQAKAADVEIGSLYNEDGKALNEDTDLSSDEFYLPVQVEDQYGNAITNVSQLNSDILINETNTTVVDFASNFTTVEIDGEDVPALKVNAPAGGVKVGTSTLTLISKTTGDSASVKVEVSEATRTNEVAISQPALVVAGEKALLPAQVLDKEGNLVADVDILNDSVKGVDVTVGNTTLANPFVEKDGDIYVEVPASELSTTGAVAVVAVTSSNKVNTTTLNVRETAEPVVITGLNSDFSKTLKASATTTITTADLNVQDQYGRTMDEDTLDAWLDADAANKIVVTEDESSSIVSISDVAGDNEITASGESVTVTAGTTNGEEELTMQLEDTNGVIQGSAAESTLRVTDGTEYESYSVEAVGTVYDENGAGQTDADAYDEDVKVYGVLNDGSKVQLTAGTDFTAKSTNSALSSDVADGTIDANGMSISYATDATTKELPMTVTINATGEQFTQNVTFSKETPEVDSLKVTEDTALNADSVSSVAYDIDADGNDFNVAQLTTGNPSDYNVIVTDQYGVDVLANATTGAVTFPDSTTAAAPSVTITPVKGEININNNGLTNATVTDASLSAGEEFNVTLTYDSGASETVKVVAE</sequence>
<reference evidence="2 3" key="1">
    <citation type="submission" date="2023-05" db="EMBL/GenBank/DDBJ databases">
        <title>Comparative genomics reveals the evidence of polycyclic aromatic hydrocarbons degradation in moderately halophilic genus Pontibacillus.</title>
        <authorList>
            <person name="Yang H."/>
            <person name="Qian Z."/>
        </authorList>
    </citation>
    <scope>NUCLEOTIDE SEQUENCE [LARGE SCALE GENOMIC DNA]</scope>
    <source>
        <strain evidence="3">HN14</strain>
    </source>
</reference>
<dbReference type="Proteomes" id="UP001236652">
    <property type="component" value="Chromosome"/>
</dbReference>
<dbReference type="InterPro" id="IPR014755">
    <property type="entry name" value="Cu-Rt/internalin_Ig-like"/>
</dbReference>
<dbReference type="RefSeq" id="WP_231417782.1">
    <property type="nucleotide sequence ID" value="NZ_CP126446.1"/>
</dbReference>
<protein>
    <recommendedName>
        <fullName evidence="4">SbsA Ig-like domain-containing protein</fullName>
    </recommendedName>
</protein>
<proteinExistence type="predicted"/>